<comment type="similarity">
    <text evidence="1">Belongs to the 4-hydroxybenzoyl-CoA thioesterase family.</text>
</comment>
<protein>
    <submittedName>
        <fullName evidence="3">Acyl-CoA thioesterase</fullName>
    </submittedName>
</protein>
<dbReference type="SUPFAM" id="SSF54637">
    <property type="entry name" value="Thioesterase/thiol ester dehydrase-isomerase"/>
    <property type="match status" value="1"/>
</dbReference>
<proteinExistence type="inferred from homology"/>
<dbReference type="CDD" id="cd00586">
    <property type="entry name" value="4HBT"/>
    <property type="match status" value="1"/>
</dbReference>
<dbReference type="Proteomes" id="UP000653156">
    <property type="component" value="Chromosome"/>
</dbReference>
<gene>
    <name evidence="3" type="ORF">JQU52_05285</name>
</gene>
<dbReference type="InterPro" id="IPR029069">
    <property type="entry name" value="HotDog_dom_sf"/>
</dbReference>
<dbReference type="AlphaFoldDB" id="A0A892ZK48"/>
<organism evidence="3 4">
    <name type="scientific">Paralysiella testudinis</name>
    <dbReference type="NCBI Taxonomy" id="2809020"/>
    <lineage>
        <taxon>Bacteria</taxon>
        <taxon>Pseudomonadati</taxon>
        <taxon>Pseudomonadota</taxon>
        <taxon>Betaproteobacteria</taxon>
        <taxon>Neisseriales</taxon>
        <taxon>Neisseriaceae</taxon>
        <taxon>Paralysiella</taxon>
    </lineage>
</organism>
<name>A0A892ZK48_9NEIS</name>
<dbReference type="PANTHER" id="PTHR31793:SF27">
    <property type="entry name" value="NOVEL THIOESTERASE SUPERFAMILY DOMAIN AND SAPOSIN A-TYPE DOMAIN CONTAINING PROTEIN (0610012H03RIK)"/>
    <property type="match status" value="1"/>
</dbReference>
<keyword evidence="4" id="KW-1185">Reference proteome</keyword>
<evidence type="ECO:0000313" key="3">
    <source>
        <dbReference type="EMBL" id="QRQ82798.1"/>
    </source>
</evidence>
<evidence type="ECO:0000256" key="1">
    <source>
        <dbReference type="ARBA" id="ARBA00005953"/>
    </source>
</evidence>
<evidence type="ECO:0000256" key="2">
    <source>
        <dbReference type="ARBA" id="ARBA00022801"/>
    </source>
</evidence>
<dbReference type="KEGG" id="ptes:JQU52_05285"/>
<dbReference type="Pfam" id="PF13279">
    <property type="entry name" value="4HBT_2"/>
    <property type="match status" value="1"/>
</dbReference>
<dbReference type="PANTHER" id="PTHR31793">
    <property type="entry name" value="4-HYDROXYBENZOYL-COA THIOESTERASE FAMILY MEMBER"/>
    <property type="match status" value="1"/>
</dbReference>
<dbReference type="EMBL" id="CP069798">
    <property type="protein sequence ID" value="QRQ82798.1"/>
    <property type="molecule type" value="Genomic_DNA"/>
</dbReference>
<accession>A0A892ZK48</accession>
<keyword evidence="2" id="KW-0378">Hydrolase</keyword>
<dbReference type="Gene3D" id="3.10.129.10">
    <property type="entry name" value="Hotdog Thioesterase"/>
    <property type="match status" value="1"/>
</dbReference>
<dbReference type="RefSeq" id="WP_230340087.1">
    <property type="nucleotide sequence ID" value="NZ_CP069798.1"/>
</dbReference>
<reference evidence="3" key="1">
    <citation type="submission" date="2021-02" db="EMBL/GenBank/DDBJ databases">
        <title>Neisseriaceae sp. 26B isolated from the cloaca of a Common Toad-headed Turtle (Mesoclemmys nasuta).</title>
        <authorList>
            <person name="Spergser J."/>
            <person name="Busse H.-J."/>
        </authorList>
    </citation>
    <scope>NUCLEOTIDE SEQUENCE</scope>
    <source>
        <strain evidence="3">26B</strain>
    </source>
</reference>
<dbReference type="GO" id="GO:0047617">
    <property type="term" value="F:fatty acyl-CoA hydrolase activity"/>
    <property type="evidence" value="ECO:0007669"/>
    <property type="project" value="TreeGrafter"/>
</dbReference>
<dbReference type="InterPro" id="IPR050563">
    <property type="entry name" value="4-hydroxybenzoyl-CoA_TE"/>
</dbReference>
<sequence>MPSTAADIYRQHIVVAEADLDEMRHVNNVRYLQWLQDGAILHWQQLADEALRTQYAWVARHHSLDYLVAAWLGDELLLETWVDECRGALSTRHYRLSRLSDKQTVVQAHTQWCLLNRSSLKPVRIPAAVAALFRHREG</sequence>
<evidence type="ECO:0000313" key="4">
    <source>
        <dbReference type="Proteomes" id="UP000653156"/>
    </source>
</evidence>